<feature type="repeat" description="ANK" evidence="3">
    <location>
        <begin position="1856"/>
        <end position="1888"/>
    </location>
</feature>
<feature type="repeat" description="ANK" evidence="3">
    <location>
        <begin position="1197"/>
        <end position="1230"/>
    </location>
</feature>
<dbReference type="Proteomes" id="UP000566819">
    <property type="component" value="Unassembled WGS sequence"/>
</dbReference>
<feature type="repeat" description="ANK" evidence="3">
    <location>
        <begin position="1559"/>
        <end position="1591"/>
    </location>
</feature>
<dbReference type="PANTHER" id="PTHR24198">
    <property type="entry name" value="ANKYRIN REPEAT AND PROTEIN KINASE DOMAIN-CONTAINING PROTEIN"/>
    <property type="match status" value="1"/>
</dbReference>
<keyword evidence="7" id="KW-1185">Reference proteome</keyword>
<evidence type="ECO:0000259" key="5">
    <source>
        <dbReference type="Pfam" id="PF24883"/>
    </source>
</evidence>
<protein>
    <recommendedName>
        <fullName evidence="5">Nephrocystin 3-like N-terminal domain-containing protein</fullName>
    </recommendedName>
</protein>
<feature type="repeat" description="ANK" evidence="3">
    <location>
        <begin position="1523"/>
        <end position="1558"/>
    </location>
</feature>
<dbReference type="SMART" id="SM00248">
    <property type="entry name" value="ANK"/>
    <property type="match status" value="26"/>
</dbReference>
<evidence type="ECO:0000313" key="6">
    <source>
        <dbReference type="EMBL" id="KAF4628947.1"/>
    </source>
</evidence>
<evidence type="ECO:0000256" key="1">
    <source>
        <dbReference type="ARBA" id="ARBA00022737"/>
    </source>
</evidence>
<dbReference type="OrthoDB" id="21416at2759"/>
<dbReference type="InterPro" id="IPR056884">
    <property type="entry name" value="NPHP3-like_N"/>
</dbReference>
<dbReference type="PRINTS" id="PR01415">
    <property type="entry name" value="ANKYRIN"/>
</dbReference>
<keyword evidence="2 3" id="KW-0040">ANK repeat</keyword>
<feature type="repeat" description="ANK" evidence="3">
    <location>
        <begin position="560"/>
        <end position="592"/>
    </location>
</feature>
<feature type="repeat" description="ANK" evidence="3">
    <location>
        <begin position="898"/>
        <end position="937"/>
    </location>
</feature>
<feature type="repeat" description="ANK" evidence="3">
    <location>
        <begin position="972"/>
        <end position="1005"/>
    </location>
</feature>
<dbReference type="SUPFAM" id="SSF52540">
    <property type="entry name" value="P-loop containing nucleoside triphosphate hydrolases"/>
    <property type="match status" value="1"/>
</dbReference>
<feature type="repeat" description="ANK" evidence="3">
    <location>
        <begin position="1970"/>
        <end position="2002"/>
    </location>
</feature>
<gene>
    <name evidence="6" type="ORF">G7Y89_g9203</name>
</gene>
<dbReference type="Gene3D" id="1.25.40.20">
    <property type="entry name" value="Ankyrin repeat-containing domain"/>
    <property type="match status" value="7"/>
</dbReference>
<feature type="domain" description="Nephrocystin 3-like N-terminal" evidence="5">
    <location>
        <begin position="61"/>
        <end position="221"/>
    </location>
</feature>
<feature type="repeat" description="ANK" evidence="3">
    <location>
        <begin position="527"/>
        <end position="559"/>
    </location>
</feature>
<dbReference type="InterPro" id="IPR027417">
    <property type="entry name" value="P-loop_NTPase"/>
</dbReference>
<organism evidence="6 7">
    <name type="scientific">Cudoniella acicularis</name>
    <dbReference type="NCBI Taxonomy" id="354080"/>
    <lineage>
        <taxon>Eukaryota</taxon>
        <taxon>Fungi</taxon>
        <taxon>Dikarya</taxon>
        <taxon>Ascomycota</taxon>
        <taxon>Pezizomycotina</taxon>
        <taxon>Leotiomycetes</taxon>
        <taxon>Helotiales</taxon>
        <taxon>Tricladiaceae</taxon>
        <taxon>Cudoniella</taxon>
    </lineage>
</organism>
<feature type="region of interest" description="Disordered" evidence="4">
    <location>
        <begin position="1338"/>
        <end position="1369"/>
    </location>
</feature>
<dbReference type="EMBL" id="JAAMPI010000740">
    <property type="protein sequence ID" value="KAF4628947.1"/>
    <property type="molecule type" value="Genomic_DNA"/>
</dbReference>
<comment type="caution">
    <text evidence="6">The sequence shown here is derived from an EMBL/GenBank/DDBJ whole genome shotgun (WGS) entry which is preliminary data.</text>
</comment>
<proteinExistence type="predicted"/>
<feature type="repeat" description="ANK" evidence="3">
    <location>
        <begin position="593"/>
        <end position="625"/>
    </location>
</feature>
<dbReference type="PANTHER" id="PTHR24198:SF165">
    <property type="entry name" value="ANKYRIN REPEAT-CONTAINING PROTEIN-RELATED"/>
    <property type="match status" value="1"/>
</dbReference>
<dbReference type="Pfam" id="PF24883">
    <property type="entry name" value="NPHP3_N"/>
    <property type="match status" value="1"/>
</dbReference>
<reference evidence="6 7" key="1">
    <citation type="submission" date="2020-03" db="EMBL/GenBank/DDBJ databases">
        <title>Draft Genome Sequence of Cudoniella acicularis.</title>
        <authorList>
            <person name="Buettner E."/>
            <person name="Kellner H."/>
        </authorList>
    </citation>
    <scope>NUCLEOTIDE SEQUENCE [LARGE SCALE GENOMIC DNA]</scope>
    <source>
        <strain evidence="6 7">DSM 108380</strain>
    </source>
</reference>
<dbReference type="PROSITE" id="PS50297">
    <property type="entry name" value="ANK_REP_REGION"/>
    <property type="match status" value="8"/>
</dbReference>
<feature type="compositionally biased region" description="Acidic residues" evidence="4">
    <location>
        <begin position="1351"/>
        <end position="1364"/>
    </location>
</feature>
<evidence type="ECO:0000256" key="2">
    <source>
        <dbReference type="ARBA" id="ARBA00023043"/>
    </source>
</evidence>
<dbReference type="SUPFAM" id="SSF48403">
    <property type="entry name" value="Ankyrin repeat"/>
    <property type="match status" value="6"/>
</dbReference>
<name>A0A8H4W0B3_9HELO</name>
<keyword evidence="1" id="KW-0677">Repeat</keyword>
<evidence type="ECO:0000256" key="4">
    <source>
        <dbReference type="SAM" id="MobiDB-lite"/>
    </source>
</evidence>
<feature type="repeat" description="ANK" evidence="3">
    <location>
        <begin position="701"/>
        <end position="733"/>
    </location>
</feature>
<dbReference type="Gene3D" id="3.40.50.300">
    <property type="entry name" value="P-loop containing nucleotide triphosphate hydrolases"/>
    <property type="match status" value="1"/>
</dbReference>
<dbReference type="PROSITE" id="PS50088">
    <property type="entry name" value="ANK_REPEAT"/>
    <property type="match status" value="11"/>
</dbReference>
<evidence type="ECO:0000256" key="3">
    <source>
        <dbReference type="PROSITE-ProRule" id="PRU00023"/>
    </source>
</evidence>
<accession>A0A8H4W0B3</accession>
<dbReference type="InterPro" id="IPR002110">
    <property type="entry name" value="Ankyrin_rpt"/>
</dbReference>
<dbReference type="InterPro" id="IPR036770">
    <property type="entry name" value="Ankyrin_rpt-contain_sf"/>
</dbReference>
<dbReference type="Pfam" id="PF12796">
    <property type="entry name" value="Ank_2"/>
    <property type="match status" value="6"/>
</dbReference>
<evidence type="ECO:0000313" key="7">
    <source>
        <dbReference type="Proteomes" id="UP000566819"/>
    </source>
</evidence>
<sequence length="2027" mass="224609">MAHDDQDFVVLEDKDLADFNIAGLLPQSSGTLDQILKWLEPTDYAAESSEYNKHLASYVPGTGLWIQESDQYQEWFHSLTHGALWIKATAGAGKSVVATHITSLLAAKESVPVLSFYFRQIISTNRTPQALIRDWLAQLLVFSPPLQKQLKELLDQGRSLETIALDELWEFALSAMADCPRVYCVVDALDEMDSGNEDFIRKLVCLGQENFSSIKLVITSRPLPHIEKILTSPNIIQLALRPQLVDRDIAIYIKERLGPTEFSSEARAAIQEVLGRKSQGLFLYTRLMMDEILEAGFKDIQSLKNALQKLPDGLGDMYAKMLFDHSIRSGIPQDLQLFILKCVTLSSRPLRLLELSTLVDFVRKSPRTHFAPNVPPSIQGTKSIVRAACGPLLEILEDETVSIIHHSLTEFLTSSRKIVGSPLDFPSIKSTEAHLDIAKTCIDYLLSDGLSDWDSIKNTTEAGQERINVARLKNPFLDYSTKYWMYHVLRCEKADEDLFKLLDSLLDTKSTLFSSYLEFGYPKLLADKTSALHIAATCGLTIYTRHLLQAGHDTDLKGQKSRTPLHQAASKGFEETVEELLIHGAAPCLDDYAGEMPIHLAASRNHSKVVRVLLKSGVDPLAKRTRNPPGRRGGRSRSYVGITPLQYACEYGHTETVLEFLPYLDDKSLNMALLWALRYGKPETAAMILDNTGVDVNWVVNSRTPIHLAAWSHDLKSFRNLINRGANLMIELEETEDRYYMERHGPPLLATPWQTFLQFSSGHGVPLKAPAQDSFEILKIMVNAGCDLNELNKAGHTAFHLILDACKVMDPKISQEIIQYLFQNGADSSIVTEDGSTALHLMPPNLDSAIESLVSSGIDVNSRRSSDGKTPLFGAIGDEKYVSTFINLGADCNAQDLNGDTPLHIAIQTQGYGETSEHAAAIKALLNAGADPKRKNKSGLAPLHVIKDWSERKEALLALIAAGADLEDRVEKGLTVLLWGLKNGSYKWDIQTLLDVGCDINARDFSGKTVLHYCCDREQGGELLRKFCERGVDPTTSRDYSGNTLFHQVARQPASSYEKEQLALLEALLELGVSPQLVNNSGQTPLHIAAGKRDSLIGYQIGKKKSPLEFLLGPKCNLDINAPDNLGIRAIHLAATLGEDQVKELLRHGADPMVVTIEGQTVLHVAARSRQSNVVGLMTDLYIKLGKTEIIDQVDKDGRTALHYAARSGRPESVSILINLGGANPNATDIEGLTPLDMCTYIREEDSHWSKRFNINPEPYISAVGVTLDDPYRTRWVYDSESDTISSRQIIKFLILHNADVSIMHSKSLRKHSYGPSSLFKLAIDNDCEVLVEELLEVEKNHPPEPTPEPTDSDAESDDGTDDDNNWRYKRSPWDQFQEKFVSARIQNADLLQGLVKSGKTNIALFRRLVKNEHEKGIEKFKTLGADMLTPGWDGESCISFLVKGGHSSILEKFGEEIASIAESSSEKTKMTDVSLQRRPQLLLLMACERKLPNIEVIKVLVKFGVDVNVQSGRDNPNGSWYEGRTALHILATCTYWWNFHALDYLLDHGADPHIKDKDGNTPLHIAVNNGSEVAVESLLRHGADPNAVNNGQLTCVHGSGSSAVILGLLLRHGANASAGAKPFVFNCIEAMDISTINILVEMKTNFNIRLPPAEEPEAPVDGDDPRQARRARFLWWQYHDREAAETSYPIHFAAGREFATKEHKQKMIPIIEALLKGGADPMLVFNDEGDSILHDICLRDGILEPFLKIPHLDLEARDSKGRTLLLAACTTDPNWFNGEGAADGTWGYSQSSKVQLLLDQGADMRAVDNVGRNVLYHLLTSYTSYKSMQAHHPDDLQMILAHDLAPKLVIQKDKSGTTPLQHALQIGQFSAIDPLLLRGADPLEPDPDQNTALHHLAARSTTFRYEDNPTAPLVAALFEKFLSLGVDINARNSLGETALSPFIAAIEISVGQLKVFEEHGADLRVVNRKGQGLLHAAAKAGKPEIFKYLMEKGLDPMGEDEEDRSALDFATASGCEAILEIFKREK</sequence>